<evidence type="ECO:0000256" key="2">
    <source>
        <dbReference type="ARBA" id="ARBA00022448"/>
    </source>
</evidence>
<sequence>MKEKEILKVEHLQKNYRNQPVLRDVTFSLYRGHILGLIGKNGAGKTTLMKSVLGLNTGCDGRITFEGKPVRPGSGMLKKRTGSLVDVVFYEDMTARQNLNLLASLSGLSSGTRAKRIDELLDFVGLTSSAGKNVRTFSFGMKQRLALAQSLLTQPDLLILDEPFVGLDPVGIEDTKRLLLKLCRGQGTSIIFSSHQLSEVCDLADDIIILADGRIKISDTYRNLKNSGVSFIDLLR</sequence>
<evidence type="ECO:0000256" key="4">
    <source>
        <dbReference type="ARBA" id="ARBA00022840"/>
    </source>
</evidence>
<reference evidence="6" key="2">
    <citation type="submission" date="2021-04" db="EMBL/GenBank/DDBJ databases">
        <authorList>
            <person name="Gilroy R."/>
        </authorList>
    </citation>
    <scope>NUCLEOTIDE SEQUENCE</scope>
    <source>
        <strain evidence="6">CHK196-3914</strain>
    </source>
</reference>
<dbReference type="InterPro" id="IPR017871">
    <property type="entry name" value="ABC_transporter-like_CS"/>
</dbReference>
<dbReference type="PANTHER" id="PTHR43335:SF4">
    <property type="entry name" value="ABC TRANSPORTER, ATP-BINDING PROTEIN"/>
    <property type="match status" value="1"/>
</dbReference>
<dbReference type="SMART" id="SM00382">
    <property type="entry name" value="AAA"/>
    <property type="match status" value="1"/>
</dbReference>
<proteinExistence type="inferred from homology"/>
<dbReference type="AlphaFoldDB" id="A0A9D2GAB7"/>
<evidence type="ECO:0000256" key="1">
    <source>
        <dbReference type="ARBA" id="ARBA00005417"/>
    </source>
</evidence>
<evidence type="ECO:0000259" key="5">
    <source>
        <dbReference type="PROSITE" id="PS50893"/>
    </source>
</evidence>
<dbReference type="Gene3D" id="3.40.50.300">
    <property type="entry name" value="P-loop containing nucleotide triphosphate hydrolases"/>
    <property type="match status" value="1"/>
</dbReference>
<dbReference type="InterPro" id="IPR003439">
    <property type="entry name" value="ABC_transporter-like_ATP-bd"/>
</dbReference>
<protein>
    <submittedName>
        <fullName evidence="6">ABC transporter ATP-binding protein</fullName>
    </submittedName>
</protein>
<dbReference type="Pfam" id="PF00005">
    <property type="entry name" value="ABC_tran"/>
    <property type="match status" value="1"/>
</dbReference>
<dbReference type="Proteomes" id="UP000824116">
    <property type="component" value="Unassembled WGS sequence"/>
</dbReference>
<feature type="domain" description="ABC transporter" evidence="5">
    <location>
        <begin position="7"/>
        <end position="236"/>
    </location>
</feature>
<dbReference type="InterPro" id="IPR003593">
    <property type="entry name" value="AAA+_ATPase"/>
</dbReference>
<dbReference type="InterPro" id="IPR027417">
    <property type="entry name" value="P-loop_NTPase"/>
</dbReference>
<dbReference type="PROSITE" id="PS50893">
    <property type="entry name" value="ABC_TRANSPORTER_2"/>
    <property type="match status" value="1"/>
</dbReference>
<dbReference type="GO" id="GO:0005524">
    <property type="term" value="F:ATP binding"/>
    <property type="evidence" value="ECO:0007669"/>
    <property type="project" value="UniProtKB-KW"/>
</dbReference>
<name>A0A9D2GAB7_9FIRM</name>
<comment type="similarity">
    <text evidence="1">Belongs to the ABC transporter superfamily.</text>
</comment>
<evidence type="ECO:0000256" key="3">
    <source>
        <dbReference type="ARBA" id="ARBA00022741"/>
    </source>
</evidence>
<dbReference type="PROSITE" id="PS00211">
    <property type="entry name" value="ABC_TRANSPORTER_1"/>
    <property type="match status" value="1"/>
</dbReference>
<dbReference type="SUPFAM" id="SSF52540">
    <property type="entry name" value="P-loop containing nucleoside triphosphate hydrolases"/>
    <property type="match status" value="1"/>
</dbReference>
<gene>
    <name evidence="6" type="ORF">H9723_09960</name>
</gene>
<dbReference type="PANTHER" id="PTHR43335">
    <property type="entry name" value="ABC TRANSPORTER, ATP-BINDING PROTEIN"/>
    <property type="match status" value="1"/>
</dbReference>
<organism evidence="6 7">
    <name type="scientific">Candidatus Mediterraneibacter stercoravium</name>
    <dbReference type="NCBI Taxonomy" id="2838685"/>
    <lineage>
        <taxon>Bacteria</taxon>
        <taxon>Bacillati</taxon>
        <taxon>Bacillota</taxon>
        <taxon>Clostridia</taxon>
        <taxon>Lachnospirales</taxon>
        <taxon>Lachnospiraceae</taxon>
        <taxon>Mediterraneibacter</taxon>
    </lineage>
</organism>
<dbReference type="EMBL" id="DXAY01000234">
    <property type="protein sequence ID" value="HIZ75543.1"/>
    <property type="molecule type" value="Genomic_DNA"/>
</dbReference>
<keyword evidence="4 6" id="KW-0067">ATP-binding</keyword>
<evidence type="ECO:0000313" key="7">
    <source>
        <dbReference type="Proteomes" id="UP000824116"/>
    </source>
</evidence>
<evidence type="ECO:0000313" key="6">
    <source>
        <dbReference type="EMBL" id="HIZ75543.1"/>
    </source>
</evidence>
<keyword evidence="2" id="KW-0813">Transport</keyword>
<keyword evidence="3" id="KW-0547">Nucleotide-binding</keyword>
<reference evidence="6" key="1">
    <citation type="journal article" date="2021" name="PeerJ">
        <title>Extensive microbial diversity within the chicken gut microbiome revealed by metagenomics and culture.</title>
        <authorList>
            <person name="Gilroy R."/>
            <person name="Ravi A."/>
            <person name="Getino M."/>
            <person name="Pursley I."/>
            <person name="Horton D.L."/>
            <person name="Alikhan N.F."/>
            <person name="Baker D."/>
            <person name="Gharbi K."/>
            <person name="Hall N."/>
            <person name="Watson M."/>
            <person name="Adriaenssens E.M."/>
            <person name="Foster-Nyarko E."/>
            <person name="Jarju S."/>
            <person name="Secka A."/>
            <person name="Antonio M."/>
            <person name="Oren A."/>
            <person name="Chaudhuri R.R."/>
            <person name="La Ragione R."/>
            <person name="Hildebrand F."/>
            <person name="Pallen M.J."/>
        </authorList>
    </citation>
    <scope>NUCLEOTIDE SEQUENCE</scope>
    <source>
        <strain evidence="6">CHK196-3914</strain>
    </source>
</reference>
<comment type="caution">
    <text evidence="6">The sequence shown here is derived from an EMBL/GenBank/DDBJ whole genome shotgun (WGS) entry which is preliminary data.</text>
</comment>
<dbReference type="GO" id="GO:0016887">
    <property type="term" value="F:ATP hydrolysis activity"/>
    <property type="evidence" value="ECO:0007669"/>
    <property type="project" value="InterPro"/>
</dbReference>
<accession>A0A9D2GAB7</accession>